<dbReference type="InterPro" id="IPR047057">
    <property type="entry name" value="MerR_fam"/>
</dbReference>
<keyword evidence="3" id="KW-0804">Transcription</keyword>
<keyword evidence="7" id="KW-1185">Reference proteome</keyword>
<name>A0ABQ2ENK5_9DEIO</name>
<evidence type="ECO:0000256" key="3">
    <source>
        <dbReference type="ARBA" id="ARBA00023163"/>
    </source>
</evidence>
<evidence type="ECO:0000259" key="5">
    <source>
        <dbReference type="PROSITE" id="PS50937"/>
    </source>
</evidence>
<dbReference type="InterPro" id="IPR015358">
    <property type="entry name" value="Tscrpt_reg_MerR_DNA-bd"/>
</dbReference>
<evidence type="ECO:0000313" key="6">
    <source>
        <dbReference type="EMBL" id="GGK18941.1"/>
    </source>
</evidence>
<evidence type="ECO:0000256" key="4">
    <source>
        <dbReference type="SAM" id="Coils"/>
    </source>
</evidence>
<feature type="domain" description="HTH merR-type" evidence="5">
    <location>
        <begin position="16"/>
        <end position="81"/>
    </location>
</feature>
<dbReference type="PRINTS" id="PR00040">
    <property type="entry name" value="HTHMERR"/>
</dbReference>
<keyword evidence="1" id="KW-0805">Transcription regulation</keyword>
<evidence type="ECO:0000256" key="1">
    <source>
        <dbReference type="ARBA" id="ARBA00023015"/>
    </source>
</evidence>
<dbReference type="PROSITE" id="PS50937">
    <property type="entry name" value="HTH_MERR_2"/>
    <property type="match status" value="1"/>
</dbReference>
<dbReference type="Proteomes" id="UP000647587">
    <property type="component" value="Unassembled WGS sequence"/>
</dbReference>
<dbReference type="PANTHER" id="PTHR30204:SF94">
    <property type="entry name" value="HEAVY METAL-DEPENDENT TRANSCRIPTIONAL REGULATOR HI_0293-RELATED"/>
    <property type="match status" value="1"/>
</dbReference>
<dbReference type="Pfam" id="PF00376">
    <property type="entry name" value="MerR"/>
    <property type="match status" value="1"/>
</dbReference>
<proteinExistence type="predicted"/>
<sequence length="142" mass="15912">MPVQDQKMTCPPSVPIGQLAVLTGETAKVIRYWTDIGLLTAERRSNRYRAYPDEAAGQVRFIRSAQRAGFSLEEIRRILTIRRAGRKPCTHVKADLESHLANVRDQLAQLQALEVQLQAKVTWANSHPDPDCDSAGCVYLEP</sequence>
<dbReference type="EMBL" id="BMPP01000003">
    <property type="protein sequence ID" value="GGK18941.1"/>
    <property type="molecule type" value="Genomic_DNA"/>
</dbReference>
<dbReference type="InterPro" id="IPR009061">
    <property type="entry name" value="DNA-bd_dom_put_sf"/>
</dbReference>
<dbReference type="SMART" id="SM00422">
    <property type="entry name" value="HTH_MERR"/>
    <property type="match status" value="1"/>
</dbReference>
<dbReference type="Pfam" id="PF09278">
    <property type="entry name" value="MerR-DNA-bind"/>
    <property type="match status" value="1"/>
</dbReference>
<accession>A0ABQ2ENK5</accession>
<gene>
    <name evidence="6" type="ORF">GCM10008955_10440</name>
</gene>
<organism evidence="6 7">
    <name type="scientific">Deinococcus malanensis</name>
    <dbReference type="NCBI Taxonomy" id="1706855"/>
    <lineage>
        <taxon>Bacteria</taxon>
        <taxon>Thermotogati</taxon>
        <taxon>Deinococcota</taxon>
        <taxon>Deinococci</taxon>
        <taxon>Deinococcales</taxon>
        <taxon>Deinococcaceae</taxon>
        <taxon>Deinococcus</taxon>
    </lineage>
</organism>
<dbReference type="PANTHER" id="PTHR30204">
    <property type="entry name" value="REDOX-CYCLING DRUG-SENSING TRANSCRIPTIONAL ACTIVATOR SOXR"/>
    <property type="match status" value="1"/>
</dbReference>
<evidence type="ECO:0000313" key="7">
    <source>
        <dbReference type="Proteomes" id="UP000647587"/>
    </source>
</evidence>
<keyword evidence="2" id="KW-0238">DNA-binding</keyword>
<dbReference type="InterPro" id="IPR000551">
    <property type="entry name" value="MerR-type_HTH_dom"/>
</dbReference>
<reference evidence="7" key="1">
    <citation type="journal article" date="2019" name="Int. J. Syst. Evol. Microbiol.">
        <title>The Global Catalogue of Microorganisms (GCM) 10K type strain sequencing project: providing services to taxonomists for standard genome sequencing and annotation.</title>
        <authorList>
            <consortium name="The Broad Institute Genomics Platform"/>
            <consortium name="The Broad Institute Genome Sequencing Center for Infectious Disease"/>
            <person name="Wu L."/>
            <person name="Ma J."/>
        </authorList>
    </citation>
    <scope>NUCLEOTIDE SEQUENCE [LARGE SCALE GENOMIC DNA]</scope>
    <source>
        <strain evidence="7">JCM 30331</strain>
    </source>
</reference>
<keyword evidence="4" id="KW-0175">Coiled coil</keyword>
<comment type="caution">
    <text evidence="6">The sequence shown here is derived from an EMBL/GenBank/DDBJ whole genome shotgun (WGS) entry which is preliminary data.</text>
</comment>
<evidence type="ECO:0000256" key="2">
    <source>
        <dbReference type="ARBA" id="ARBA00023125"/>
    </source>
</evidence>
<dbReference type="SUPFAM" id="SSF46955">
    <property type="entry name" value="Putative DNA-binding domain"/>
    <property type="match status" value="1"/>
</dbReference>
<feature type="coiled-coil region" evidence="4">
    <location>
        <begin position="93"/>
        <end position="120"/>
    </location>
</feature>
<dbReference type="Gene3D" id="1.10.1660.10">
    <property type="match status" value="1"/>
</dbReference>
<protein>
    <recommendedName>
        <fullName evidence="5">HTH merR-type domain-containing protein</fullName>
    </recommendedName>
</protein>